<dbReference type="Proteomes" id="UP000266841">
    <property type="component" value="Unassembled WGS sequence"/>
</dbReference>
<dbReference type="PROSITE" id="PS00018">
    <property type="entry name" value="EF_HAND_1"/>
    <property type="match status" value="1"/>
</dbReference>
<sequence length="117" mass="12602">MLVEVSAEERSAVALERLTARAVAAIAANTPGWATARRSPRRPRPRARGVEAAEPCPFELSQTSLTASPRGVAAGALAGKFLEEIDADGSQTLDLEEFEEHALVACRKFMPELLEEN</sequence>
<feature type="region of interest" description="Disordered" evidence="1">
    <location>
        <begin position="33"/>
        <end position="55"/>
    </location>
</feature>
<dbReference type="EMBL" id="AGNL01001611">
    <property type="protein sequence ID" value="EJK76857.1"/>
    <property type="molecule type" value="Genomic_DNA"/>
</dbReference>
<dbReference type="PROSITE" id="PS50222">
    <property type="entry name" value="EF_HAND_2"/>
    <property type="match status" value="1"/>
</dbReference>
<dbReference type="InterPro" id="IPR018247">
    <property type="entry name" value="EF_Hand_1_Ca_BS"/>
</dbReference>
<evidence type="ECO:0000259" key="2">
    <source>
        <dbReference type="PROSITE" id="PS50222"/>
    </source>
</evidence>
<dbReference type="AlphaFoldDB" id="K0TQY5"/>
<comment type="caution">
    <text evidence="3">The sequence shown here is derived from an EMBL/GenBank/DDBJ whole genome shotgun (WGS) entry which is preliminary data.</text>
</comment>
<feature type="domain" description="EF-hand" evidence="2">
    <location>
        <begin position="73"/>
        <end position="108"/>
    </location>
</feature>
<evidence type="ECO:0000313" key="3">
    <source>
        <dbReference type="EMBL" id="EJK76857.1"/>
    </source>
</evidence>
<dbReference type="InterPro" id="IPR002048">
    <property type="entry name" value="EF_hand_dom"/>
</dbReference>
<feature type="compositionally biased region" description="Basic residues" evidence="1">
    <location>
        <begin position="38"/>
        <end position="47"/>
    </location>
</feature>
<evidence type="ECO:0000313" key="4">
    <source>
        <dbReference type="Proteomes" id="UP000266841"/>
    </source>
</evidence>
<name>K0TQY5_THAOC</name>
<keyword evidence="4" id="KW-1185">Reference proteome</keyword>
<reference evidence="3 4" key="1">
    <citation type="journal article" date="2012" name="Genome Biol.">
        <title>Genome and low-iron response of an oceanic diatom adapted to chronic iron limitation.</title>
        <authorList>
            <person name="Lommer M."/>
            <person name="Specht M."/>
            <person name="Roy A.S."/>
            <person name="Kraemer L."/>
            <person name="Andreson R."/>
            <person name="Gutowska M.A."/>
            <person name="Wolf J."/>
            <person name="Bergner S.V."/>
            <person name="Schilhabel M.B."/>
            <person name="Klostermeier U.C."/>
            <person name="Beiko R.G."/>
            <person name="Rosenstiel P."/>
            <person name="Hippler M."/>
            <person name="Laroche J."/>
        </authorList>
    </citation>
    <scope>NUCLEOTIDE SEQUENCE [LARGE SCALE GENOMIC DNA]</scope>
    <source>
        <strain evidence="3 4">CCMP1005</strain>
    </source>
</reference>
<accession>K0TQY5</accession>
<protein>
    <recommendedName>
        <fullName evidence="2">EF-hand domain-containing protein</fullName>
    </recommendedName>
</protein>
<dbReference type="GO" id="GO:0005509">
    <property type="term" value="F:calcium ion binding"/>
    <property type="evidence" value="ECO:0007669"/>
    <property type="project" value="InterPro"/>
</dbReference>
<organism evidence="3 4">
    <name type="scientific">Thalassiosira oceanica</name>
    <name type="common">Marine diatom</name>
    <dbReference type="NCBI Taxonomy" id="159749"/>
    <lineage>
        <taxon>Eukaryota</taxon>
        <taxon>Sar</taxon>
        <taxon>Stramenopiles</taxon>
        <taxon>Ochrophyta</taxon>
        <taxon>Bacillariophyta</taxon>
        <taxon>Coscinodiscophyceae</taxon>
        <taxon>Thalassiosirophycidae</taxon>
        <taxon>Thalassiosirales</taxon>
        <taxon>Thalassiosiraceae</taxon>
        <taxon>Thalassiosira</taxon>
    </lineage>
</organism>
<evidence type="ECO:0000256" key="1">
    <source>
        <dbReference type="SAM" id="MobiDB-lite"/>
    </source>
</evidence>
<gene>
    <name evidence="3" type="ORF">THAOC_01357</name>
</gene>
<proteinExistence type="predicted"/>